<dbReference type="GO" id="GO:0003676">
    <property type="term" value="F:nucleic acid binding"/>
    <property type="evidence" value="ECO:0007669"/>
    <property type="project" value="InterPro"/>
</dbReference>
<dbReference type="EMBL" id="BKCJ010010706">
    <property type="protein sequence ID" value="GEU92770.1"/>
    <property type="molecule type" value="Genomic_DNA"/>
</dbReference>
<dbReference type="SUPFAM" id="SSF56672">
    <property type="entry name" value="DNA/RNA polymerases"/>
    <property type="match status" value="1"/>
</dbReference>
<name>A0A6L2P2V0_TANCI</name>
<evidence type="ECO:0000259" key="2">
    <source>
        <dbReference type="Pfam" id="PF00078"/>
    </source>
</evidence>
<dbReference type="InterPro" id="IPR000477">
    <property type="entry name" value="RT_dom"/>
</dbReference>
<evidence type="ECO:0008006" key="6">
    <source>
        <dbReference type="Google" id="ProtNLM"/>
    </source>
</evidence>
<dbReference type="InterPro" id="IPR043128">
    <property type="entry name" value="Rev_trsase/Diguanyl_cyclase"/>
</dbReference>
<proteinExistence type="predicted"/>
<dbReference type="Pfam" id="PF17921">
    <property type="entry name" value="Integrase_H2C2"/>
    <property type="match status" value="1"/>
</dbReference>
<feature type="region of interest" description="Disordered" evidence="1">
    <location>
        <begin position="416"/>
        <end position="465"/>
    </location>
</feature>
<gene>
    <name evidence="5" type="ORF">Tci_064748</name>
</gene>
<dbReference type="Pfam" id="PF08284">
    <property type="entry name" value="RVP_2"/>
    <property type="match status" value="1"/>
</dbReference>
<dbReference type="InterPro" id="IPR041588">
    <property type="entry name" value="Integrase_H2C2"/>
</dbReference>
<feature type="domain" description="Integrase zinc-binding" evidence="4">
    <location>
        <begin position="807"/>
        <end position="862"/>
    </location>
</feature>
<feature type="region of interest" description="Disordered" evidence="1">
    <location>
        <begin position="245"/>
        <end position="267"/>
    </location>
</feature>
<feature type="domain" description="Reverse transcriptase" evidence="2">
    <location>
        <begin position="611"/>
        <end position="684"/>
    </location>
</feature>
<feature type="region of interest" description="Disordered" evidence="1">
    <location>
        <begin position="1"/>
        <end position="75"/>
    </location>
</feature>
<feature type="compositionally biased region" description="Basic and acidic residues" evidence="1">
    <location>
        <begin position="416"/>
        <end position="428"/>
    </location>
</feature>
<dbReference type="Gene3D" id="1.10.340.70">
    <property type="match status" value="1"/>
</dbReference>
<sequence>MLPMLMTIDNEEESFEDDDDEEEEHLAPADSTAVDSVAINHVLSAEETDPFETDESAATPPPPHAYGTTSRISVRSQEPIPFPSEAEVVRLLALPTPPPFLLTLLSSPLPQIPLSPLPLPSPPTHTRHTYDEAPLGYRAVKIRLRAATPLPLPAPSSLFLLPATSRREDVPDADVLSRKGLSLISPTPRFEDGKSSAAVARQPGSTVAHRQMPPKRNAATTTATPMTDAQIKALIAQGVADALAKRDANRSMNGNDSHDSGSDGRRRMPVAHECTYSGFLKCQPLNFKGTKGVVWLTQWFEMMESVFHISNCTVRNQVKYATCTLLRHALTWWNSYVKIVGHNAAYGMPWKTLMKMMTDKYCPRREIKKLEIEMWNLKVKGTDVESYTQRCQELAFLCGRMFPKDSDKVHTLAERQAENKRKLDDNSRENQNQQQRFKKQNVARAYTAGPGEKKPYGGSKPLGAAVNTNTQRSITCYERRVRGHYKKDYIKFRNMNQGNQAGINPNSNVGTARINPNSNVVTGTFLLNNRYASILFDTGAGRSFVSTAFSSLIGIIPITLDYGYDVELFDGCHVSLAHVTTKKAEDKSKKKQHEDVPIARDFPEVFPKDLSVMPFGLTNAPAVFMDLMNPVCKPSLDKFVIVFIDDILIYLMNKEEYEEHLKLILELLKKEELYVKFSKCEFWIPKRFIEGFSKATKPMTKLTQKKVVFEWGLGDVLMQNEKVIAYALRQLKIHQKNYTTHDLELGKANLVANALSRKERINPLGVRALVMTVGAMIWKDLSKEKLEPRADGTLCLNNRSWLLCCGDLRTLIMHESHKLKYFVHMGSDKMYQDMKKLYSWSNMKFDFATYVSKCLTCLKVKAELQKPSDRLTKSAHFLPMRENDAMDKLARLYLKKVVMRHGIPSRSFVTITTDGQSKRTIQTLEYMLRTYVIYFRNGWERHLPLIEFSYNNSYHASIKVAPFKAIYGRKCRSPVCCAEVRDAQLIGPEVIHETTEKIVQIKPLVIAKEVTPM</sequence>
<dbReference type="InterPro" id="IPR036397">
    <property type="entry name" value="RNaseH_sf"/>
</dbReference>
<feature type="region of interest" description="Disordered" evidence="1">
    <location>
        <begin position="187"/>
        <end position="223"/>
    </location>
</feature>
<feature type="domain" description="Retrotransposon gag" evidence="3">
    <location>
        <begin position="319"/>
        <end position="407"/>
    </location>
</feature>
<dbReference type="Pfam" id="PF00078">
    <property type="entry name" value="RVT_1"/>
    <property type="match status" value="1"/>
</dbReference>
<feature type="compositionally biased region" description="Acidic residues" evidence="1">
    <location>
        <begin position="46"/>
        <end position="55"/>
    </location>
</feature>
<evidence type="ECO:0000313" key="5">
    <source>
        <dbReference type="EMBL" id="GEU92770.1"/>
    </source>
</evidence>
<dbReference type="PANTHER" id="PTHR45835">
    <property type="entry name" value="YALI0A06105P"/>
    <property type="match status" value="1"/>
</dbReference>
<dbReference type="Gene3D" id="3.30.420.10">
    <property type="entry name" value="Ribonuclease H-like superfamily/Ribonuclease H"/>
    <property type="match status" value="1"/>
</dbReference>
<protein>
    <recommendedName>
        <fullName evidence="6">Reverse transcriptase domain-containing protein</fullName>
    </recommendedName>
</protein>
<comment type="caution">
    <text evidence="5">The sequence shown here is derived from an EMBL/GenBank/DDBJ whole genome shotgun (WGS) entry which is preliminary data.</text>
</comment>
<dbReference type="InterPro" id="IPR012337">
    <property type="entry name" value="RNaseH-like_sf"/>
</dbReference>
<feature type="compositionally biased region" description="Acidic residues" evidence="1">
    <location>
        <begin position="9"/>
        <end position="24"/>
    </location>
</feature>
<organism evidence="5">
    <name type="scientific">Tanacetum cinerariifolium</name>
    <name type="common">Dalmatian daisy</name>
    <name type="synonym">Chrysanthemum cinerariifolium</name>
    <dbReference type="NCBI Taxonomy" id="118510"/>
    <lineage>
        <taxon>Eukaryota</taxon>
        <taxon>Viridiplantae</taxon>
        <taxon>Streptophyta</taxon>
        <taxon>Embryophyta</taxon>
        <taxon>Tracheophyta</taxon>
        <taxon>Spermatophyta</taxon>
        <taxon>Magnoliopsida</taxon>
        <taxon>eudicotyledons</taxon>
        <taxon>Gunneridae</taxon>
        <taxon>Pentapetalae</taxon>
        <taxon>asterids</taxon>
        <taxon>campanulids</taxon>
        <taxon>Asterales</taxon>
        <taxon>Asteraceae</taxon>
        <taxon>Asteroideae</taxon>
        <taxon>Anthemideae</taxon>
        <taxon>Anthemidinae</taxon>
        <taxon>Tanacetum</taxon>
    </lineage>
</organism>
<feature type="compositionally biased region" description="Basic and acidic residues" evidence="1">
    <location>
        <begin position="256"/>
        <end position="266"/>
    </location>
</feature>
<evidence type="ECO:0000259" key="4">
    <source>
        <dbReference type="Pfam" id="PF17921"/>
    </source>
</evidence>
<accession>A0A6L2P2V0</accession>
<dbReference type="AlphaFoldDB" id="A0A6L2P2V0"/>
<dbReference type="InterPro" id="IPR043502">
    <property type="entry name" value="DNA/RNA_pol_sf"/>
</dbReference>
<dbReference type="InterPro" id="IPR005162">
    <property type="entry name" value="Retrotrans_gag_dom"/>
</dbReference>
<dbReference type="SUPFAM" id="SSF53098">
    <property type="entry name" value="Ribonuclease H-like"/>
    <property type="match status" value="1"/>
</dbReference>
<dbReference type="Pfam" id="PF03732">
    <property type="entry name" value="Retrotrans_gag"/>
    <property type="match status" value="1"/>
</dbReference>
<dbReference type="PANTHER" id="PTHR45835:SF101">
    <property type="entry name" value="NUCLEOTIDYLTRANSFERASE, RIBONUCLEASE H"/>
    <property type="match status" value="1"/>
</dbReference>
<evidence type="ECO:0000256" key="1">
    <source>
        <dbReference type="SAM" id="MobiDB-lite"/>
    </source>
</evidence>
<dbReference type="Gene3D" id="3.30.70.270">
    <property type="match status" value="1"/>
</dbReference>
<evidence type="ECO:0000259" key="3">
    <source>
        <dbReference type="Pfam" id="PF03732"/>
    </source>
</evidence>
<reference evidence="5" key="1">
    <citation type="journal article" date="2019" name="Sci. Rep.">
        <title>Draft genome of Tanacetum cinerariifolium, the natural source of mosquito coil.</title>
        <authorList>
            <person name="Yamashiro T."/>
            <person name="Shiraishi A."/>
            <person name="Satake H."/>
            <person name="Nakayama K."/>
        </authorList>
    </citation>
    <scope>NUCLEOTIDE SEQUENCE</scope>
</reference>